<feature type="region of interest" description="Disordered" evidence="1">
    <location>
        <begin position="95"/>
        <end position="127"/>
    </location>
</feature>
<keyword evidence="3" id="KW-1185">Reference proteome</keyword>
<gene>
    <name evidence="2" type="ORF">BI380_09455</name>
</gene>
<protein>
    <submittedName>
        <fullName evidence="2">Uncharacterized protein</fullName>
    </submittedName>
</protein>
<dbReference type="RefSeq" id="WP_046238324.1">
    <property type="nucleotide sequence ID" value="NZ_CBCSDN010000012.1"/>
</dbReference>
<evidence type="ECO:0000313" key="2">
    <source>
        <dbReference type="EMBL" id="AOV01563.1"/>
    </source>
</evidence>
<organism evidence="2 3">
    <name type="scientific">Delftia tsuruhatensis</name>
    <dbReference type="NCBI Taxonomy" id="180282"/>
    <lineage>
        <taxon>Bacteria</taxon>
        <taxon>Pseudomonadati</taxon>
        <taxon>Pseudomonadota</taxon>
        <taxon>Betaproteobacteria</taxon>
        <taxon>Burkholderiales</taxon>
        <taxon>Comamonadaceae</taxon>
        <taxon>Delftia</taxon>
    </lineage>
</organism>
<evidence type="ECO:0000313" key="3">
    <source>
        <dbReference type="Proteomes" id="UP000095607"/>
    </source>
</evidence>
<accession>A0ABM6E2D7</accession>
<proteinExistence type="predicted"/>
<dbReference type="EMBL" id="CP017420">
    <property type="protein sequence ID" value="AOV01563.1"/>
    <property type="molecule type" value="Genomic_DNA"/>
</dbReference>
<evidence type="ECO:0000256" key="1">
    <source>
        <dbReference type="SAM" id="MobiDB-lite"/>
    </source>
</evidence>
<dbReference type="Proteomes" id="UP000095607">
    <property type="component" value="Chromosome"/>
</dbReference>
<reference evidence="2 3" key="1">
    <citation type="submission" date="2016-09" db="EMBL/GenBank/DDBJ databases">
        <title>Complete genome sequence of Deltia acidovorans CM13 isolated from murine proximal colonic tissue.</title>
        <authorList>
            <person name="Saffarian A."/>
        </authorList>
    </citation>
    <scope>NUCLEOTIDE SEQUENCE [LARGE SCALE GENOMIC DNA]</scope>
    <source>
        <strain evidence="2 3">CM13</strain>
    </source>
</reference>
<name>A0ABM6E2D7_9BURK</name>
<sequence>MKAFKGFVNGEGINSGTVYARVKLDDRYNKPGENFKGGYAVEDWKMPDADAVFRMQHIPLPFVAELEVERVSNGKESREVVIGVRPVETLAQAPARPAAADAVVPAAARPDASAQARQQAPAMKAAA</sequence>